<evidence type="ECO:0000256" key="2">
    <source>
        <dbReference type="SAM" id="Phobius"/>
    </source>
</evidence>
<evidence type="ECO:0000313" key="3">
    <source>
        <dbReference type="Proteomes" id="UP000095285"/>
    </source>
</evidence>
<keyword evidence="2" id="KW-1133">Transmembrane helix</keyword>
<keyword evidence="2" id="KW-0812">Transmembrane</keyword>
<reference evidence="4" key="2">
    <citation type="submission" date="2016-11" db="UniProtKB">
        <authorList>
            <consortium name="WormBaseParasite"/>
        </authorList>
    </citation>
    <scope>IDENTIFICATION</scope>
</reference>
<feature type="region of interest" description="Disordered" evidence="1">
    <location>
        <begin position="131"/>
        <end position="166"/>
    </location>
</feature>
<organism evidence="3 4">
    <name type="scientific">Loa loa</name>
    <name type="common">Eye worm</name>
    <name type="synonym">Filaria loa</name>
    <dbReference type="NCBI Taxonomy" id="7209"/>
    <lineage>
        <taxon>Eukaryota</taxon>
        <taxon>Metazoa</taxon>
        <taxon>Ecdysozoa</taxon>
        <taxon>Nematoda</taxon>
        <taxon>Chromadorea</taxon>
        <taxon>Rhabditida</taxon>
        <taxon>Spirurina</taxon>
        <taxon>Spiruromorpha</taxon>
        <taxon>Filarioidea</taxon>
        <taxon>Onchocercidae</taxon>
        <taxon>Loa</taxon>
    </lineage>
</organism>
<dbReference type="OrthoDB" id="5872224at2759"/>
<accession>A0A1I7VDG0</accession>
<feature type="compositionally biased region" description="Polar residues" evidence="1">
    <location>
        <begin position="149"/>
        <end position="162"/>
    </location>
</feature>
<evidence type="ECO:0000256" key="1">
    <source>
        <dbReference type="SAM" id="MobiDB-lite"/>
    </source>
</evidence>
<reference evidence="3" key="1">
    <citation type="submission" date="2012-04" db="EMBL/GenBank/DDBJ databases">
        <title>The Genome Sequence of Loa loa.</title>
        <authorList>
            <consortium name="The Broad Institute Genome Sequencing Platform"/>
            <consortium name="Broad Institute Genome Sequencing Center for Infectious Disease"/>
            <person name="Nutman T.B."/>
            <person name="Fink D.L."/>
            <person name="Russ C."/>
            <person name="Young S."/>
            <person name="Zeng Q."/>
            <person name="Gargeya S."/>
            <person name="Alvarado L."/>
            <person name="Berlin A."/>
            <person name="Chapman S.B."/>
            <person name="Chen Z."/>
            <person name="Freedman E."/>
            <person name="Gellesch M."/>
            <person name="Goldberg J."/>
            <person name="Griggs A."/>
            <person name="Gujja S."/>
            <person name="Heilman E.R."/>
            <person name="Heiman D."/>
            <person name="Howarth C."/>
            <person name="Mehta T."/>
            <person name="Neiman D."/>
            <person name="Pearson M."/>
            <person name="Roberts A."/>
            <person name="Saif S."/>
            <person name="Shea T."/>
            <person name="Shenoy N."/>
            <person name="Sisk P."/>
            <person name="Stolte C."/>
            <person name="Sykes S."/>
            <person name="White J."/>
            <person name="Yandava C."/>
            <person name="Haas B."/>
            <person name="Henn M.R."/>
            <person name="Nusbaum C."/>
            <person name="Birren B."/>
        </authorList>
    </citation>
    <scope>NUCLEOTIDE SEQUENCE [LARGE SCALE GENOMIC DNA]</scope>
</reference>
<evidence type="ECO:0000313" key="4">
    <source>
        <dbReference type="WBParaSite" id="EN70_1296"/>
    </source>
</evidence>
<dbReference type="Proteomes" id="UP000095285">
    <property type="component" value="Unassembled WGS sequence"/>
</dbReference>
<gene>
    <name evidence="4" type="primary">LOAG_10255</name>
</gene>
<name>A0A1I7VDG0_LOALO</name>
<dbReference type="WBParaSite" id="EN70_1296">
    <property type="protein sequence ID" value="EN70_1296"/>
    <property type="gene ID" value="EN70_1296"/>
</dbReference>
<proteinExistence type="predicted"/>
<sequence length="272" mass="30515">MLDFQMLKTQCSIRTCTQTFVVLYNEEPIPAEIVVSDLSFLSLPRISARLRIPVESITTLLPGSDEKSQWWIIPVVLGVAASIIAAGWLCLFVYYNSCGRPYTTSAEKPLIHTIFLKDKFIQTVENDNGGKYFDVQPRDTESNKKKSLKTISTENDPSNRMQRTVKDASVKGAISEVAVVTTSGSISMQDVTAMDSDRKQLDYPIGIITRPRRREDLSIHKLEARSDISLPTLKEICAEEKPHPHPIPPTASGILEVRSLTEQMYRNPMNCL</sequence>
<dbReference type="InParanoid" id="A0A1I7VDG0"/>
<keyword evidence="3" id="KW-1185">Reference proteome</keyword>
<keyword evidence="2" id="KW-0472">Membrane</keyword>
<dbReference type="AlphaFoldDB" id="A0A1I7VDG0"/>
<protein>
    <submittedName>
        <fullName evidence="4">Uncharacterized protein</fullName>
    </submittedName>
</protein>
<feature type="transmembrane region" description="Helical" evidence="2">
    <location>
        <begin position="70"/>
        <end position="95"/>
    </location>
</feature>